<protein>
    <recommendedName>
        <fullName evidence="1">Glyoxalase/fosfomycin resistance/dioxygenase domain-containing protein</fullName>
    </recommendedName>
</protein>
<name>A0A1H1IVZ5_9BURK</name>
<reference evidence="3" key="1">
    <citation type="submission" date="2016-10" db="EMBL/GenBank/DDBJ databases">
        <authorList>
            <person name="Varghese N."/>
        </authorList>
    </citation>
    <scope>NUCLEOTIDE SEQUENCE [LARGE SCALE GENOMIC DNA]</scope>
    <source>
        <strain evidence="3">GAS106B</strain>
    </source>
</reference>
<dbReference type="EMBL" id="FNKP01000002">
    <property type="protein sequence ID" value="SDR41864.1"/>
    <property type="molecule type" value="Genomic_DNA"/>
</dbReference>
<evidence type="ECO:0000313" key="2">
    <source>
        <dbReference type="EMBL" id="SDR41864.1"/>
    </source>
</evidence>
<keyword evidence="3" id="KW-1185">Reference proteome</keyword>
<accession>A0A1H1IVZ5</accession>
<dbReference type="InterPro" id="IPR004360">
    <property type="entry name" value="Glyas_Fos-R_dOase_dom"/>
</dbReference>
<dbReference type="Gene3D" id="3.10.180.10">
    <property type="entry name" value="2,3-Dihydroxybiphenyl 1,2-Dioxygenase, domain 1"/>
    <property type="match status" value="1"/>
</dbReference>
<dbReference type="InterPro" id="IPR029068">
    <property type="entry name" value="Glyas_Bleomycin-R_OHBP_Dase"/>
</dbReference>
<gene>
    <name evidence="2" type="ORF">SAMN05443245_5767</name>
</gene>
<dbReference type="SUPFAM" id="SSF54593">
    <property type="entry name" value="Glyoxalase/Bleomycin resistance protein/Dihydroxybiphenyl dioxygenase"/>
    <property type="match status" value="1"/>
</dbReference>
<evidence type="ECO:0000313" key="3">
    <source>
        <dbReference type="Proteomes" id="UP000183487"/>
    </source>
</evidence>
<feature type="domain" description="Glyoxalase/fosfomycin resistance/dioxygenase" evidence="1">
    <location>
        <begin position="6"/>
        <end position="124"/>
    </location>
</feature>
<dbReference type="PANTHER" id="PTHR36503">
    <property type="entry name" value="BLR2520 PROTEIN"/>
    <property type="match status" value="1"/>
</dbReference>
<dbReference type="PANTHER" id="PTHR36503:SF2">
    <property type="entry name" value="BLR2408 PROTEIN"/>
    <property type="match status" value="1"/>
</dbReference>
<dbReference type="AlphaFoldDB" id="A0A1H1IVZ5"/>
<evidence type="ECO:0000259" key="1">
    <source>
        <dbReference type="Pfam" id="PF00903"/>
    </source>
</evidence>
<dbReference type="OrthoDB" id="4265398at2"/>
<dbReference type="Proteomes" id="UP000183487">
    <property type="component" value="Unassembled WGS sequence"/>
</dbReference>
<organism evidence="2 3">
    <name type="scientific">Paraburkholderia fungorum</name>
    <dbReference type="NCBI Taxonomy" id="134537"/>
    <lineage>
        <taxon>Bacteria</taxon>
        <taxon>Pseudomonadati</taxon>
        <taxon>Pseudomonadota</taxon>
        <taxon>Betaproteobacteria</taxon>
        <taxon>Burkholderiales</taxon>
        <taxon>Burkholderiaceae</taxon>
        <taxon>Paraburkholderia</taxon>
    </lineage>
</organism>
<sequence>MHKQIYVNLAVDNLDRSKAFFSAIGFRFDPQFTNAQAACLILGDNIYAMLLVKHLFGSFTRKALCDPRESTEALVGLSCESRGEVDALVAKALAAGGSVPRAPQDFGFMYGHGFEDIDGHIWELIHMDPDAHAAAQAAAQVTG</sequence>
<dbReference type="Pfam" id="PF00903">
    <property type="entry name" value="Glyoxalase"/>
    <property type="match status" value="1"/>
</dbReference>
<dbReference type="RefSeq" id="WP_074770802.1">
    <property type="nucleotide sequence ID" value="NZ_FNKP01000002.1"/>
</dbReference>
<proteinExistence type="predicted"/>